<feature type="transmembrane region" description="Helical" evidence="10">
    <location>
        <begin position="202"/>
        <end position="225"/>
    </location>
</feature>
<dbReference type="InterPro" id="IPR051384">
    <property type="entry name" value="Mth_GPCR"/>
</dbReference>
<evidence type="ECO:0000256" key="3">
    <source>
        <dbReference type="ARBA" id="ARBA00022692"/>
    </source>
</evidence>
<dbReference type="Pfam" id="PF06652">
    <property type="entry name" value="Methuselah_N"/>
    <property type="match status" value="1"/>
</dbReference>
<organism evidence="13 14">
    <name type="scientific">Parnassius mnemosyne</name>
    <name type="common">clouded apollo</name>
    <dbReference type="NCBI Taxonomy" id="213953"/>
    <lineage>
        <taxon>Eukaryota</taxon>
        <taxon>Metazoa</taxon>
        <taxon>Ecdysozoa</taxon>
        <taxon>Arthropoda</taxon>
        <taxon>Hexapoda</taxon>
        <taxon>Insecta</taxon>
        <taxon>Pterygota</taxon>
        <taxon>Neoptera</taxon>
        <taxon>Endopterygota</taxon>
        <taxon>Lepidoptera</taxon>
        <taxon>Glossata</taxon>
        <taxon>Ditrysia</taxon>
        <taxon>Papilionoidea</taxon>
        <taxon>Papilionidae</taxon>
        <taxon>Parnassiinae</taxon>
        <taxon>Parnassini</taxon>
        <taxon>Parnassius</taxon>
        <taxon>Driopa</taxon>
    </lineage>
</organism>
<comment type="subcellular location">
    <subcellularLocation>
        <location evidence="1">Endomembrane system</location>
        <topology evidence="1">Multi-pass membrane protein</topology>
    </subcellularLocation>
</comment>
<evidence type="ECO:0000256" key="4">
    <source>
        <dbReference type="ARBA" id="ARBA00022729"/>
    </source>
</evidence>
<feature type="domain" description="G-protein coupled receptors family 2 profile 2" evidence="12">
    <location>
        <begin position="201"/>
        <end position="467"/>
    </location>
</feature>
<dbReference type="GO" id="GO:0008528">
    <property type="term" value="F:G protein-coupled peptide receptor activity"/>
    <property type="evidence" value="ECO:0007669"/>
    <property type="project" value="TreeGrafter"/>
</dbReference>
<evidence type="ECO:0000256" key="6">
    <source>
        <dbReference type="ARBA" id="ARBA00023040"/>
    </source>
</evidence>
<feature type="transmembrane region" description="Helical" evidence="10">
    <location>
        <begin position="443"/>
        <end position="465"/>
    </location>
</feature>
<dbReference type="GO" id="GO:0012505">
    <property type="term" value="C:endomembrane system"/>
    <property type="evidence" value="ECO:0007669"/>
    <property type="project" value="UniProtKB-SubCell"/>
</dbReference>
<evidence type="ECO:0000256" key="2">
    <source>
        <dbReference type="ARBA" id="ARBA00008979"/>
    </source>
</evidence>
<keyword evidence="8" id="KW-0675">Receptor</keyword>
<dbReference type="Gene3D" id="2.170.180.11">
    <property type="entry name" value="Methuselah ectodomain, domain 2"/>
    <property type="match status" value="1"/>
</dbReference>
<dbReference type="SUPFAM" id="SSF81321">
    <property type="entry name" value="Family A G protein-coupled receptor-like"/>
    <property type="match status" value="1"/>
</dbReference>
<dbReference type="PROSITE" id="PS50261">
    <property type="entry name" value="G_PROTEIN_RECEP_F2_4"/>
    <property type="match status" value="1"/>
</dbReference>
<dbReference type="GO" id="GO:0005886">
    <property type="term" value="C:plasma membrane"/>
    <property type="evidence" value="ECO:0007669"/>
    <property type="project" value="TreeGrafter"/>
</dbReference>
<dbReference type="SUPFAM" id="SSF63877">
    <property type="entry name" value="Methuselah ectodomain"/>
    <property type="match status" value="1"/>
</dbReference>
<sequence length="519" mass="59503">MKKVLVITHILFVIYFCNCTPCNRIESLNITNGVTFPNGSIIYDGVEYKRETWYELEEDGTTVRLGCPCIERVCLWKCCNKGQAFFNKSCADTDDSTVNPFSPPVYKGRDPLNVTSHSHYFYMYSRLCEDRYLLDTNSPTEEIFIQENASLYYITSNNHLWLSPTKYCVDMMTTNLSTVDTRLVAVVCYPDKAPDDDGPVLYITYAVGLIVSIPFLLATFLVYAFIPELRNLHGMCLMAYCGGLIVAYTFLSYLKLHTGKVGVAMMGCYIIAFIVYYAFQTSFFWLNVMCFDIWRTFSGYRGSSNKRREKKRFALYGMYAWGVPVILTVATIAMQFADVPDNIITPGFAYRRCWFDNWLSELVYFFTPVLVLVVCNVVLFSVTAHRIRSIKQETAILKGAESARSDKLTKDKQRYALYLKLFVVMGVNWTVEIISFSVGGSNWYWILIDISNIVLGLFIFLIFVWKRKVRNLVAKKWRSVRGVRASDGAAQWVTRSSSAPTEDTRISNDETALRLKDLH</sequence>
<dbReference type="AlphaFoldDB" id="A0AAV1KDH8"/>
<evidence type="ECO:0000256" key="8">
    <source>
        <dbReference type="ARBA" id="ARBA00023170"/>
    </source>
</evidence>
<dbReference type="Pfam" id="PF00002">
    <property type="entry name" value="7tm_2"/>
    <property type="match status" value="1"/>
</dbReference>
<reference evidence="13 14" key="1">
    <citation type="submission" date="2023-11" db="EMBL/GenBank/DDBJ databases">
        <authorList>
            <person name="Hedman E."/>
            <person name="Englund M."/>
            <person name="Stromberg M."/>
            <person name="Nyberg Akerstrom W."/>
            <person name="Nylinder S."/>
            <person name="Jareborg N."/>
            <person name="Kallberg Y."/>
            <person name="Kronander E."/>
        </authorList>
    </citation>
    <scope>NUCLEOTIDE SEQUENCE [LARGE SCALE GENOMIC DNA]</scope>
</reference>
<dbReference type="GO" id="GO:0007166">
    <property type="term" value="P:cell surface receptor signaling pathway"/>
    <property type="evidence" value="ECO:0007669"/>
    <property type="project" value="InterPro"/>
</dbReference>
<evidence type="ECO:0000256" key="1">
    <source>
        <dbReference type="ARBA" id="ARBA00004127"/>
    </source>
</evidence>
<keyword evidence="3 10" id="KW-0812">Transmembrane</keyword>
<dbReference type="EMBL" id="CAVLGL010000013">
    <property type="protein sequence ID" value="CAK1580414.1"/>
    <property type="molecule type" value="Genomic_DNA"/>
</dbReference>
<keyword evidence="4 11" id="KW-0732">Signal</keyword>
<evidence type="ECO:0000256" key="5">
    <source>
        <dbReference type="ARBA" id="ARBA00022989"/>
    </source>
</evidence>
<gene>
    <name evidence="13" type="ORF">PARMNEM_LOCUS2220</name>
</gene>
<feature type="transmembrane region" description="Helical" evidence="10">
    <location>
        <begin position="237"/>
        <end position="255"/>
    </location>
</feature>
<dbReference type="CDD" id="cd15039">
    <property type="entry name" value="7tmB3_Methuselah-like"/>
    <property type="match status" value="1"/>
</dbReference>
<dbReference type="PANTHER" id="PTHR47154:SF2">
    <property type="entry name" value="G-PROTEIN COUPLED RECEPTOR MTH-RELATED"/>
    <property type="match status" value="1"/>
</dbReference>
<evidence type="ECO:0000313" key="13">
    <source>
        <dbReference type="EMBL" id="CAK1580414.1"/>
    </source>
</evidence>
<keyword evidence="14" id="KW-1185">Reference proteome</keyword>
<dbReference type="InterPro" id="IPR017981">
    <property type="entry name" value="GPCR_2-like_7TM"/>
</dbReference>
<evidence type="ECO:0000259" key="12">
    <source>
        <dbReference type="PROSITE" id="PS50261"/>
    </source>
</evidence>
<dbReference type="InterPro" id="IPR036272">
    <property type="entry name" value="Methuselah_N_sf"/>
</dbReference>
<dbReference type="InterPro" id="IPR000832">
    <property type="entry name" value="GPCR_2_secretin-like"/>
</dbReference>
<feature type="transmembrane region" description="Helical" evidence="10">
    <location>
        <begin position="313"/>
        <end position="337"/>
    </location>
</feature>
<feature type="signal peptide" evidence="11">
    <location>
        <begin position="1"/>
        <end position="19"/>
    </location>
</feature>
<dbReference type="InterPro" id="IPR010596">
    <property type="entry name" value="Methuselah_N_dom"/>
</dbReference>
<protein>
    <recommendedName>
        <fullName evidence="12">G-protein coupled receptors family 2 profile 2 domain-containing protein</fullName>
    </recommendedName>
</protein>
<comment type="similarity">
    <text evidence="2">Belongs to the G-protein coupled receptor 2 family. Mth subfamily.</text>
</comment>
<keyword evidence="6" id="KW-0297">G-protein coupled receptor</keyword>
<evidence type="ECO:0000256" key="10">
    <source>
        <dbReference type="SAM" id="Phobius"/>
    </source>
</evidence>
<evidence type="ECO:0000256" key="9">
    <source>
        <dbReference type="ARBA" id="ARBA00023224"/>
    </source>
</evidence>
<dbReference type="PANTHER" id="PTHR47154">
    <property type="entry name" value="G-PROTEIN COUPLED RECEPTOR MTH-RELATED"/>
    <property type="match status" value="1"/>
</dbReference>
<evidence type="ECO:0000256" key="7">
    <source>
        <dbReference type="ARBA" id="ARBA00023136"/>
    </source>
</evidence>
<feature type="chain" id="PRO_5043998951" description="G-protein coupled receptors family 2 profile 2 domain-containing protein" evidence="11">
    <location>
        <begin position="20"/>
        <end position="519"/>
    </location>
</feature>
<feature type="transmembrane region" description="Helical" evidence="10">
    <location>
        <begin position="362"/>
        <end position="382"/>
    </location>
</feature>
<accession>A0AAV1KDH8</accession>
<evidence type="ECO:0000256" key="11">
    <source>
        <dbReference type="SAM" id="SignalP"/>
    </source>
</evidence>
<dbReference type="Proteomes" id="UP001314205">
    <property type="component" value="Unassembled WGS sequence"/>
</dbReference>
<comment type="caution">
    <text evidence="13">The sequence shown here is derived from an EMBL/GenBank/DDBJ whole genome shotgun (WGS) entry which is preliminary data.</text>
</comment>
<feature type="transmembrane region" description="Helical" evidence="10">
    <location>
        <begin position="417"/>
        <end position="437"/>
    </location>
</feature>
<evidence type="ECO:0000313" key="14">
    <source>
        <dbReference type="Proteomes" id="UP001314205"/>
    </source>
</evidence>
<dbReference type="Gene3D" id="1.20.1070.10">
    <property type="entry name" value="Rhodopsin 7-helix transmembrane proteins"/>
    <property type="match status" value="1"/>
</dbReference>
<keyword evidence="9" id="KW-0807">Transducer</keyword>
<dbReference type="InterPro" id="IPR023311">
    <property type="entry name" value="Methusela_ecto_dom_2"/>
</dbReference>
<keyword evidence="7 10" id="KW-0472">Membrane</keyword>
<name>A0AAV1KDH8_9NEOP</name>
<keyword evidence="5 10" id="KW-1133">Transmembrane helix</keyword>
<proteinExistence type="inferred from homology"/>